<accession>A0A6L2P9U2</accession>
<sequence>MVYPTGVPMYCDSFIPAAAQVLYYVIEHTKDERDALQESAPSNSQSLKTPLQLPEEISIKDGGGMTPLARTQKQLLNLHNALIREAKMQGLAKYQGFSEEVMSVLRKTSKTTSHEQLKTVLQEALSRGHIKRADTKEAADSVIADLENPESELRKTMANLKPLQYV</sequence>
<gene>
    <name evidence="1" type="ORF">Cfor_12652</name>
</gene>
<dbReference type="Proteomes" id="UP000502823">
    <property type="component" value="Unassembled WGS sequence"/>
</dbReference>
<evidence type="ECO:0000313" key="1">
    <source>
        <dbReference type="EMBL" id="GFG29123.1"/>
    </source>
</evidence>
<dbReference type="OrthoDB" id="8197773at2759"/>
<organism evidence="1 2">
    <name type="scientific">Coptotermes formosanus</name>
    <name type="common">Formosan subterranean termite</name>
    <dbReference type="NCBI Taxonomy" id="36987"/>
    <lineage>
        <taxon>Eukaryota</taxon>
        <taxon>Metazoa</taxon>
        <taxon>Ecdysozoa</taxon>
        <taxon>Arthropoda</taxon>
        <taxon>Hexapoda</taxon>
        <taxon>Insecta</taxon>
        <taxon>Pterygota</taxon>
        <taxon>Neoptera</taxon>
        <taxon>Polyneoptera</taxon>
        <taxon>Dictyoptera</taxon>
        <taxon>Blattodea</taxon>
        <taxon>Blattoidea</taxon>
        <taxon>Termitoidae</taxon>
        <taxon>Rhinotermitidae</taxon>
        <taxon>Coptotermes</taxon>
    </lineage>
</organism>
<dbReference type="AlphaFoldDB" id="A0A6L2P9U2"/>
<evidence type="ECO:0000313" key="2">
    <source>
        <dbReference type="Proteomes" id="UP000502823"/>
    </source>
</evidence>
<dbReference type="EMBL" id="BLKM01000115">
    <property type="protein sequence ID" value="GFG29123.1"/>
    <property type="molecule type" value="Genomic_DNA"/>
</dbReference>
<proteinExistence type="predicted"/>
<name>A0A6L2P9U2_COPFO</name>
<comment type="caution">
    <text evidence="1">The sequence shown here is derived from an EMBL/GenBank/DDBJ whole genome shotgun (WGS) entry which is preliminary data.</text>
</comment>
<protein>
    <submittedName>
        <fullName evidence="1">Uncharacterized protein</fullName>
    </submittedName>
</protein>
<keyword evidence="2" id="KW-1185">Reference proteome</keyword>
<dbReference type="InParanoid" id="A0A6L2P9U2"/>
<reference evidence="2" key="1">
    <citation type="submission" date="2020-01" db="EMBL/GenBank/DDBJ databases">
        <title>Draft genome sequence of the Termite Coptotermes fromosanus.</title>
        <authorList>
            <person name="Itakura S."/>
            <person name="Yosikawa Y."/>
            <person name="Umezawa K."/>
        </authorList>
    </citation>
    <scope>NUCLEOTIDE SEQUENCE [LARGE SCALE GENOMIC DNA]</scope>
</reference>